<keyword evidence="1" id="KW-0812">Transmembrane</keyword>
<evidence type="ECO:0000259" key="2">
    <source>
        <dbReference type="Pfam" id="PF00535"/>
    </source>
</evidence>
<accession>A0AA49JD59</accession>
<protein>
    <submittedName>
        <fullName evidence="3">Glycosyltransferase</fullName>
        <ecNumber evidence="3">2.4.-.-</ecNumber>
    </submittedName>
</protein>
<proteinExistence type="predicted"/>
<evidence type="ECO:0000256" key="1">
    <source>
        <dbReference type="SAM" id="Phobius"/>
    </source>
</evidence>
<dbReference type="AlphaFoldDB" id="A0AA49JD59"/>
<keyword evidence="1" id="KW-0472">Membrane</keyword>
<evidence type="ECO:0000313" key="3">
    <source>
        <dbReference type="EMBL" id="WKK81975.2"/>
    </source>
</evidence>
<dbReference type="RefSeq" id="WP_322347931.1">
    <property type="nucleotide sequence ID" value="NZ_CP129968.2"/>
</dbReference>
<dbReference type="Pfam" id="PF00535">
    <property type="entry name" value="Glycos_transf_2"/>
    <property type="match status" value="1"/>
</dbReference>
<keyword evidence="3" id="KW-0808">Transferase</keyword>
<name>A0AA49JD59_9BACT</name>
<dbReference type="EC" id="2.4.-.-" evidence="3"/>
<keyword evidence="1" id="KW-1133">Transmembrane helix</keyword>
<reference evidence="3" key="1">
    <citation type="submission" date="2023-08" db="EMBL/GenBank/DDBJ databases">
        <title>Comparative genomics and taxonomic characterization of three novel marine species of genus Marivirga.</title>
        <authorList>
            <person name="Muhammad N."/>
            <person name="Kim S.-G."/>
        </authorList>
    </citation>
    <scope>NUCLEOTIDE SEQUENCE</scope>
    <source>
        <strain evidence="3">BKB1-2</strain>
    </source>
</reference>
<dbReference type="KEGG" id="marp:QYS47_07335"/>
<gene>
    <name evidence="3" type="ORF">QYS47_07335</name>
</gene>
<dbReference type="Gene3D" id="3.90.550.10">
    <property type="entry name" value="Spore Coat Polysaccharide Biosynthesis Protein SpsA, Chain A"/>
    <property type="match status" value="1"/>
</dbReference>
<feature type="transmembrane region" description="Helical" evidence="1">
    <location>
        <begin position="266"/>
        <end position="284"/>
    </location>
</feature>
<sequence length="327" mass="37879">MRFYSVVIPIYNRPDEIEELLESLTQQTFSNFEIIVVEDGSTIKCDHICEAYSSKLNLQYYFKENSGQGFSRNFGFEKAKGDYFIVFDSDCIIPNDYFEQVEEHLNKEKLDAFGGPDAALDSFTRIQKAISYSMTSFFTTGGIRGGNKQLEKFRPRSFNMGISKEVFEKTQGYLITRMGEDIEFSIRIENAGFKIGLIPKAKVYHKRRTKLGQFYKQLFFFGRGRINIFRFYKNELKLVHLLPLFFVLGLAFWISTLFWNINLFEIGAAIIALYYIMIGIDAFIKTNDFLVSSLSLITSFIQLFAYGLGFIKESFTYIKQPKPTGLR</sequence>
<dbReference type="Proteomes" id="UP001232019">
    <property type="component" value="Chromosome"/>
</dbReference>
<dbReference type="InterPro" id="IPR001173">
    <property type="entry name" value="Glyco_trans_2-like"/>
</dbReference>
<feature type="transmembrane region" description="Helical" evidence="1">
    <location>
        <begin position="290"/>
        <end position="311"/>
    </location>
</feature>
<dbReference type="PANTHER" id="PTHR43685:SF3">
    <property type="entry name" value="SLR2126 PROTEIN"/>
    <property type="match status" value="1"/>
</dbReference>
<dbReference type="PANTHER" id="PTHR43685">
    <property type="entry name" value="GLYCOSYLTRANSFERASE"/>
    <property type="match status" value="1"/>
</dbReference>
<keyword evidence="3" id="KW-0328">Glycosyltransferase</keyword>
<dbReference type="EMBL" id="CP129968">
    <property type="protein sequence ID" value="WKK81975.2"/>
    <property type="molecule type" value="Genomic_DNA"/>
</dbReference>
<organism evidence="3">
    <name type="scientific">Marivirga arenosa</name>
    <dbReference type="NCBI Taxonomy" id="3059076"/>
    <lineage>
        <taxon>Bacteria</taxon>
        <taxon>Pseudomonadati</taxon>
        <taxon>Bacteroidota</taxon>
        <taxon>Cytophagia</taxon>
        <taxon>Cytophagales</taxon>
        <taxon>Marivirgaceae</taxon>
        <taxon>Marivirga</taxon>
    </lineage>
</organism>
<dbReference type="InterPro" id="IPR029044">
    <property type="entry name" value="Nucleotide-diphossugar_trans"/>
</dbReference>
<feature type="transmembrane region" description="Helical" evidence="1">
    <location>
        <begin position="238"/>
        <end position="259"/>
    </location>
</feature>
<dbReference type="GO" id="GO:0016757">
    <property type="term" value="F:glycosyltransferase activity"/>
    <property type="evidence" value="ECO:0007669"/>
    <property type="project" value="UniProtKB-KW"/>
</dbReference>
<dbReference type="SUPFAM" id="SSF53448">
    <property type="entry name" value="Nucleotide-diphospho-sugar transferases"/>
    <property type="match status" value="1"/>
</dbReference>
<feature type="domain" description="Glycosyltransferase 2-like" evidence="2">
    <location>
        <begin position="5"/>
        <end position="167"/>
    </location>
</feature>
<dbReference type="InterPro" id="IPR050834">
    <property type="entry name" value="Glycosyltransf_2"/>
</dbReference>